<keyword evidence="3" id="KW-1185">Reference proteome</keyword>
<name>A0ABW5DZ46_9BACT</name>
<comment type="caution">
    <text evidence="2">The sequence shown here is derived from an EMBL/GenBank/DDBJ whole genome shotgun (WGS) entry which is preliminary data.</text>
</comment>
<evidence type="ECO:0000313" key="3">
    <source>
        <dbReference type="Proteomes" id="UP001597297"/>
    </source>
</evidence>
<proteinExistence type="predicted"/>
<protein>
    <recommendedName>
        <fullName evidence="4">Chromosome segregation protein SMC</fullName>
    </recommendedName>
</protein>
<keyword evidence="1" id="KW-0175">Coiled coil</keyword>
<gene>
    <name evidence="2" type="ORF">ACFSQZ_02615</name>
</gene>
<accession>A0ABW5DZ46</accession>
<dbReference type="EMBL" id="JBHUJC010000003">
    <property type="protein sequence ID" value="MFD2275351.1"/>
    <property type="molecule type" value="Genomic_DNA"/>
</dbReference>
<organism evidence="2 3">
    <name type="scientific">Rubritalea spongiae</name>
    <dbReference type="NCBI Taxonomy" id="430797"/>
    <lineage>
        <taxon>Bacteria</taxon>
        <taxon>Pseudomonadati</taxon>
        <taxon>Verrucomicrobiota</taxon>
        <taxon>Verrucomicrobiia</taxon>
        <taxon>Verrucomicrobiales</taxon>
        <taxon>Rubritaleaceae</taxon>
        <taxon>Rubritalea</taxon>
    </lineage>
</organism>
<feature type="coiled-coil region" evidence="1">
    <location>
        <begin position="27"/>
        <end position="158"/>
    </location>
</feature>
<evidence type="ECO:0000256" key="1">
    <source>
        <dbReference type="SAM" id="Coils"/>
    </source>
</evidence>
<reference evidence="3" key="1">
    <citation type="journal article" date="2019" name="Int. J. Syst. Evol. Microbiol.">
        <title>The Global Catalogue of Microorganisms (GCM) 10K type strain sequencing project: providing services to taxonomists for standard genome sequencing and annotation.</title>
        <authorList>
            <consortium name="The Broad Institute Genomics Platform"/>
            <consortium name="The Broad Institute Genome Sequencing Center for Infectious Disease"/>
            <person name="Wu L."/>
            <person name="Ma J."/>
        </authorList>
    </citation>
    <scope>NUCLEOTIDE SEQUENCE [LARGE SCALE GENOMIC DNA]</scope>
    <source>
        <strain evidence="3">JCM 16545</strain>
    </source>
</reference>
<dbReference type="Gene3D" id="1.10.287.1490">
    <property type="match status" value="1"/>
</dbReference>
<dbReference type="Proteomes" id="UP001597297">
    <property type="component" value="Unassembled WGS sequence"/>
</dbReference>
<evidence type="ECO:0000313" key="2">
    <source>
        <dbReference type="EMBL" id="MFD2275351.1"/>
    </source>
</evidence>
<evidence type="ECO:0008006" key="4">
    <source>
        <dbReference type="Google" id="ProtNLM"/>
    </source>
</evidence>
<dbReference type="RefSeq" id="WP_377095111.1">
    <property type="nucleotide sequence ID" value="NZ_JBHSJM010000001.1"/>
</dbReference>
<sequence>MEKIFGILTAVVLVLSVWIGFKNSSKLADQKEALTSEEARMKSNEAEQKDVKAKIKAEQEEIVTLENENQKAGEELVALQGEIDELKSQVSDKKTELESIDVKVAAANELREQISDSEDLIEQVESTQNKIAQLKADIESEKANLESVTQSAEQAESVLAEKSKIVEFRSTGKSAPSLSTTVRGVYGSWGFVTLNSGNAQGVTPGSILDVLRNGEVVAKLKVTTVEQNRSAADIIPGESGVNIALRSGDRVVAERSAQ</sequence>